<keyword evidence="2" id="KW-1185">Reference proteome</keyword>
<sequence length="100" mass="11148">AAPLNVTGTEHAMAIRINEQRDDQAGVIGPLAKMAVLLLDRGGVDLLEEFFIKKAVMVVGQQIKEIAGKQEVLVRFDRALFERRDIHGDVFDFFEVEAPL</sequence>
<organism evidence="1 2">
    <name type="scientific">Vreelandella rituensis</name>
    <dbReference type="NCBI Taxonomy" id="2282306"/>
    <lineage>
        <taxon>Bacteria</taxon>
        <taxon>Pseudomonadati</taxon>
        <taxon>Pseudomonadota</taxon>
        <taxon>Gammaproteobacteria</taxon>
        <taxon>Oceanospirillales</taxon>
        <taxon>Halomonadaceae</taxon>
        <taxon>Vreelandella</taxon>
    </lineage>
</organism>
<protein>
    <submittedName>
        <fullName evidence="1">Uncharacterized protein</fullName>
    </submittedName>
</protein>
<reference evidence="1 2" key="1">
    <citation type="submission" date="2018-07" db="EMBL/GenBank/DDBJ databases">
        <title>Halomonas rutogse sp. nov., isolated from Lake TangqianCo on Tibetan Plateau.</title>
        <authorList>
            <person name="Lu H."/>
            <person name="Xing P."/>
            <person name="Wu Q."/>
        </authorList>
    </citation>
    <scope>NUCLEOTIDE SEQUENCE [LARGE SCALE GENOMIC DNA]</scope>
    <source>
        <strain evidence="1 2">TQ8S</strain>
    </source>
</reference>
<dbReference type="Proteomes" id="UP000253204">
    <property type="component" value="Unassembled WGS sequence"/>
</dbReference>
<proteinExistence type="predicted"/>
<dbReference type="RefSeq" id="WP_220254257.1">
    <property type="nucleotide sequence ID" value="NZ_QPIJ01000001.1"/>
</dbReference>
<evidence type="ECO:0000313" key="1">
    <source>
        <dbReference type="EMBL" id="RCV93573.1"/>
    </source>
</evidence>
<gene>
    <name evidence="1" type="ORF">DU506_00005</name>
</gene>
<comment type="caution">
    <text evidence="1">The sequence shown here is derived from an EMBL/GenBank/DDBJ whole genome shotgun (WGS) entry which is preliminary data.</text>
</comment>
<feature type="non-terminal residue" evidence="1">
    <location>
        <position position="1"/>
    </location>
</feature>
<name>A0A368UD16_9GAMM</name>
<evidence type="ECO:0000313" key="2">
    <source>
        <dbReference type="Proteomes" id="UP000253204"/>
    </source>
</evidence>
<dbReference type="AlphaFoldDB" id="A0A368UD16"/>
<dbReference type="EMBL" id="QPIJ01000001">
    <property type="protein sequence ID" value="RCV93573.1"/>
    <property type="molecule type" value="Genomic_DNA"/>
</dbReference>
<accession>A0A368UD16</accession>